<accession>A0A481V887</accession>
<evidence type="ECO:0000313" key="1">
    <source>
        <dbReference type="EMBL" id="QBI90014.1"/>
    </source>
</evidence>
<gene>
    <name evidence="1" type="ORF">ChaoS9_035</name>
</gene>
<sequence length="150" mass="15703">MSGDITLYEPGSRLDVMVEAGAGGEVPQRGDAVEIVSASGQTVHVAPLTDPANFVGPLARTPTDYDETEAYEQGDVVDESALRLRHAVDWLTAEDASALDPGQLVVADADGVRAYDSAAGDEPHEIVGPVWTPYGNASGTADKVAVVRQR</sequence>
<name>A0A481V887_9CAUD</name>
<dbReference type="EMBL" id="MK310226">
    <property type="protein sequence ID" value="QBI90014.1"/>
    <property type="molecule type" value="Genomic_DNA"/>
</dbReference>
<dbReference type="Proteomes" id="UP000294095">
    <property type="component" value="Segment"/>
</dbReference>
<organism evidence="1 2">
    <name type="scientific">Halobacterium phage ChaoS9</name>
    <dbReference type="NCBI Taxonomy" id="2847105"/>
    <lineage>
        <taxon>Viruses</taxon>
        <taxon>Duplodnaviria</taxon>
        <taxon>Heunggongvirae</taxon>
        <taxon>Uroviricota</taxon>
        <taxon>Caudoviricetes</taxon>
        <taxon>Vertoviridae</taxon>
        <taxon>Chaovirus</taxon>
        <taxon>Chaovirus bigenum</taxon>
        <taxon>Chaovirus ChaoS9</taxon>
    </lineage>
</organism>
<reference evidence="2" key="1">
    <citation type="journal article" date="2019" name="Genes (Basel)">
        <title>Halobacterium salinarum virus ChaoS9, a Novel Halovirus Related to PhiH1 and PhiCh1.</title>
        <authorList>
            <person name="Dyall-Smith M."/>
            <person name="Palm P."/>
            <person name="Wanner G."/>
            <person name="Witte A."/>
            <person name="Oesterhelt D."/>
            <person name="Pfeiffer F."/>
        </authorList>
    </citation>
    <scope>NUCLEOTIDE SEQUENCE [LARGE SCALE GENOMIC DNA]</scope>
</reference>
<proteinExistence type="predicted"/>
<evidence type="ECO:0000313" key="2">
    <source>
        <dbReference type="Proteomes" id="UP000294095"/>
    </source>
</evidence>
<keyword evidence="2" id="KW-1185">Reference proteome</keyword>
<protein>
    <submittedName>
        <fullName evidence="1">Uncharacterized protein</fullName>
    </submittedName>
</protein>